<comment type="caution">
    <text evidence="1">The sequence shown here is derived from an EMBL/GenBank/DDBJ whole genome shotgun (WGS) entry which is preliminary data.</text>
</comment>
<proteinExistence type="predicted"/>
<dbReference type="AlphaFoldDB" id="A0A562M0W8"/>
<evidence type="ECO:0000313" key="2">
    <source>
        <dbReference type="Proteomes" id="UP000316471"/>
    </source>
</evidence>
<sequence length="166" mass="18759">MAPSPFRRRDVIAGKWEDRGSTLTPPFRCRWFFSWTEYAPARIAGFFAGYEGGGAFIGERFHAAFEGDRLTELVWNAYDHVAGMAAEAMFRSPDVDALVERHAEAFLRWHDRDRWEEGFLCLAAGREKGLVMPPDALYLPPKHERSGLLKIGAMLQATGIATRIKV</sequence>
<reference evidence="1 2" key="1">
    <citation type="journal article" date="2015" name="Stand. Genomic Sci.">
        <title>Genomic Encyclopedia of Bacterial and Archaeal Type Strains, Phase III: the genomes of soil and plant-associated and newly described type strains.</title>
        <authorList>
            <person name="Whitman W.B."/>
            <person name="Woyke T."/>
            <person name="Klenk H.P."/>
            <person name="Zhou Y."/>
            <person name="Lilburn T.G."/>
            <person name="Beck B.J."/>
            <person name="De Vos P."/>
            <person name="Vandamme P."/>
            <person name="Eisen J.A."/>
            <person name="Garrity G."/>
            <person name="Hugenholtz P."/>
            <person name="Kyrpides N.C."/>
        </authorList>
    </citation>
    <scope>NUCLEOTIDE SEQUENCE [LARGE SCALE GENOMIC DNA]</scope>
    <source>
        <strain evidence="1 2">CGMCC 1.10136</strain>
    </source>
</reference>
<dbReference type="EMBL" id="VLKP01000002">
    <property type="protein sequence ID" value="TWI13530.1"/>
    <property type="molecule type" value="Genomic_DNA"/>
</dbReference>
<protein>
    <submittedName>
        <fullName evidence="1">Uncharacterized protein</fullName>
    </submittedName>
</protein>
<dbReference type="Proteomes" id="UP000316471">
    <property type="component" value="Unassembled WGS sequence"/>
</dbReference>
<keyword evidence="2" id="KW-1185">Reference proteome</keyword>
<gene>
    <name evidence="1" type="ORF">IP93_00692</name>
</gene>
<name>A0A562M0W8_9GAMM</name>
<accession>A0A562M0W8</accession>
<dbReference type="RefSeq" id="WP_144812022.1">
    <property type="nucleotide sequence ID" value="NZ_VLKP01000002.1"/>
</dbReference>
<evidence type="ECO:0000313" key="1">
    <source>
        <dbReference type="EMBL" id="TWI13530.1"/>
    </source>
</evidence>
<organism evidence="1 2">
    <name type="scientific">Aerolutibacter ruishenii</name>
    <dbReference type="NCBI Taxonomy" id="686800"/>
    <lineage>
        <taxon>Bacteria</taxon>
        <taxon>Pseudomonadati</taxon>
        <taxon>Pseudomonadota</taxon>
        <taxon>Gammaproteobacteria</taxon>
        <taxon>Lysobacterales</taxon>
        <taxon>Lysobacteraceae</taxon>
        <taxon>Aerolutibacter</taxon>
    </lineage>
</organism>
<dbReference type="OrthoDB" id="9858619at2"/>